<evidence type="ECO:0000313" key="2">
    <source>
        <dbReference type="EMBL" id="TLD68548.1"/>
    </source>
</evidence>
<dbReference type="AlphaFoldDB" id="A0A5R8K879"/>
<dbReference type="InterPro" id="IPR007172">
    <property type="entry name" value="DUF374"/>
</dbReference>
<feature type="domain" description="DUF374" evidence="1">
    <location>
        <begin position="63"/>
        <end position="128"/>
    </location>
</feature>
<gene>
    <name evidence="2" type="ORF">FEM03_22345</name>
</gene>
<name>A0A5R8K879_9BACT</name>
<dbReference type="RefSeq" id="WP_138088537.1">
    <property type="nucleotide sequence ID" value="NZ_VAUV01000023.1"/>
</dbReference>
<proteinExistence type="predicted"/>
<dbReference type="EMBL" id="VAUV01000023">
    <property type="protein sequence ID" value="TLD68548.1"/>
    <property type="molecule type" value="Genomic_DNA"/>
</dbReference>
<comment type="caution">
    <text evidence="2">The sequence shown here is derived from an EMBL/GenBank/DDBJ whole genome shotgun (WGS) entry which is preliminary data.</text>
</comment>
<accession>A0A5R8K879</accession>
<evidence type="ECO:0000259" key="1">
    <source>
        <dbReference type="Pfam" id="PF04028"/>
    </source>
</evidence>
<sequence length="204" mass="22840">MAKIRLKNPGRAIAALMRGIGNTLDCHLHNTANVDPASSERYIWAFWHDSMFLMPWMWEAIFPARPAVILTSPSGDGEVIAQTCAEFRLLAARGSSSRRGAQAMIELAKLARSGHDLGVTPDGPRGPRHHLNPGIIKLAQLTGLRIIPLHVTYQNAFKFNTWDGFQLPVPFSRVDIEFRDPITIPRDATESQCEELRQHVQQQL</sequence>
<reference evidence="2 3" key="1">
    <citation type="submission" date="2019-05" db="EMBL/GenBank/DDBJ databases">
        <title>Verrucobacter flavum gen. nov., sp. nov. a new member of the family Verrucomicrobiaceae.</title>
        <authorList>
            <person name="Szuroczki S."/>
            <person name="Abbaszade G."/>
            <person name="Szabo A."/>
            <person name="Felfoldi T."/>
            <person name="Schumann P."/>
            <person name="Boka K."/>
            <person name="Keki Z."/>
            <person name="Toumi M."/>
            <person name="Toth E."/>
        </authorList>
    </citation>
    <scope>NUCLEOTIDE SEQUENCE [LARGE SCALE GENOMIC DNA]</scope>
    <source>
        <strain evidence="2 3">MG-N-17</strain>
    </source>
</reference>
<dbReference type="CDD" id="cd07983">
    <property type="entry name" value="LPLAT_DUF374-like"/>
    <property type="match status" value="1"/>
</dbReference>
<protein>
    <submittedName>
        <fullName evidence="2">DUF374 domain-containing protein</fullName>
    </submittedName>
</protein>
<dbReference type="OrthoDB" id="9810508at2"/>
<dbReference type="SUPFAM" id="SSF69593">
    <property type="entry name" value="Glycerol-3-phosphate (1)-acyltransferase"/>
    <property type="match status" value="1"/>
</dbReference>
<evidence type="ECO:0000313" key="3">
    <source>
        <dbReference type="Proteomes" id="UP000306196"/>
    </source>
</evidence>
<dbReference type="Pfam" id="PF04028">
    <property type="entry name" value="DUF374"/>
    <property type="match status" value="1"/>
</dbReference>
<organism evidence="2 3">
    <name type="scientific">Phragmitibacter flavus</name>
    <dbReference type="NCBI Taxonomy" id="2576071"/>
    <lineage>
        <taxon>Bacteria</taxon>
        <taxon>Pseudomonadati</taxon>
        <taxon>Verrucomicrobiota</taxon>
        <taxon>Verrucomicrobiia</taxon>
        <taxon>Verrucomicrobiales</taxon>
        <taxon>Verrucomicrobiaceae</taxon>
        <taxon>Phragmitibacter</taxon>
    </lineage>
</organism>
<keyword evidence="3" id="KW-1185">Reference proteome</keyword>
<dbReference type="Proteomes" id="UP000306196">
    <property type="component" value="Unassembled WGS sequence"/>
</dbReference>